<organism evidence="2 3">
    <name type="scientific">Patella caerulea</name>
    <name type="common">Rayed Mediterranean limpet</name>
    <dbReference type="NCBI Taxonomy" id="87958"/>
    <lineage>
        <taxon>Eukaryota</taxon>
        <taxon>Metazoa</taxon>
        <taxon>Spiralia</taxon>
        <taxon>Lophotrochozoa</taxon>
        <taxon>Mollusca</taxon>
        <taxon>Gastropoda</taxon>
        <taxon>Patellogastropoda</taxon>
        <taxon>Patelloidea</taxon>
        <taxon>Patellidae</taxon>
        <taxon>Patella</taxon>
    </lineage>
</organism>
<dbReference type="EMBL" id="JAZGQO010000021">
    <property type="protein sequence ID" value="KAK6166328.1"/>
    <property type="molecule type" value="Genomic_DNA"/>
</dbReference>
<accession>A0AAN8G214</accession>
<gene>
    <name evidence="2" type="ORF">SNE40_023050</name>
</gene>
<comment type="caution">
    <text evidence="2">The sequence shown here is derived from an EMBL/GenBank/DDBJ whole genome shotgun (WGS) entry which is preliminary data.</text>
</comment>
<evidence type="ECO:0000256" key="1">
    <source>
        <dbReference type="SAM" id="SignalP"/>
    </source>
</evidence>
<feature type="chain" id="PRO_5042908384" evidence="1">
    <location>
        <begin position="19"/>
        <end position="255"/>
    </location>
</feature>
<dbReference type="Proteomes" id="UP001347796">
    <property type="component" value="Unassembled WGS sequence"/>
</dbReference>
<reference evidence="2 3" key="1">
    <citation type="submission" date="2024-01" db="EMBL/GenBank/DDBJ databases">
        <title>The genome of the rayed Mediterranean limpet Patella caerulea (Linnaeus, 1758).</title>
        <authorList>
            <person name="Anh-Thu Weber A."/>
            <person name="Halstead-Nussloch G."/>
        </authorList>
    </citation>
    <scope>NUCLEOTIDE SEQUENCE [LARGE SCALE GENOMIC DNA]</scope>
    <source>
        <strain evidence="2">AATW-2023a</strain>
        <tissue evidence="2">Whole specimen</tissue>
    </source>
</reference>
<protein>
    <submittedName>
        <fullName evidence="2">Uncharacterized protein</fullName>
    </submittedName>
</protein>
<keyword evidence="1" id="KW-0732">Signal</keyword>
<name>A0AAN8G214_PATCE</name>
<sequence length="255" mass="30172">MTSLKVLLLILIVDISVCEFEIYKELCLQIDNRVDNCMKTFEQPYINNREDVSKITRKINGRSFMDPATYSAIIPEVCSRLDNYEVLLRCSYTALESCLSVEYRYMLPTQERFIQGFRYFCRRYQMKELTIQCHENNTRQVKPPEQRILDFETNMTQCIRKNTVFQPAVQVQSQSSSQTNTAQRNIDTQCANYNVGYRCVENIFYYRCHRTRNIYLEFYHYLRPYACSASQLAIPLWLISLLYLTTKVILSNVST</sequence>
<evidence type="ECO:0000313" key="2">
    <source>
        <dbReference type="EMBL" id="KAK6166328.1"/>
    </source>
</evidence>
<keyword evidence="3" id="KW-1185">Reference proteome</keyword>
<proteinExistence type="predicted"/>
<evidence type="ECO:0000313" key="3">
    <source>
        <dbReference type="Proteomes" id="UP001347796"/>
    </source>
</evidence>
<feature type="signal peptide" evidence="1">
    <location>
        <begin position="1"/>
        <end position="18"/>
    </location>
</feature>
<dbReference type="AlphaFoldDB" id="A0AAN8G214"/>